<evidence type="ECO:0000259" key="2">
    <source>
        <dbReference type="PROSITE" id="PS50943"/>
    </source>
</evidence>
<evidence type="ECO:0000313" key="3">
    <source>
        <dbReference type="EMBL" id="TRW25958.1"/>
    </source>
</evidence>
<dbReference type="PANTHER" id="PTHR43236:SF2">
    <property type="entry name" value="BLL0069 PROTEIN"/>
    <property type="match status" value="1"/>
</dbReference>
<dbReference type="InterPro" id="IPR010359">
    <property type="entry name" value="IrrE_HExxH"/>
</dbReference>
<protein>
    <submittedName>
        <fullName evidence="3">ImmA/IrrE family metallo-endopeptidase</fullName>
    </submittedName>
</protein>
<dbReference type="EMBL" id="VJVZ01000003">
    <property type="protein sequence ID" value="TRW25958.1"/>
    <property type="molecule type" value="Genomic_DNA"/>
</dbReference>
<evidence type="ECO:0000313" key="4">
    <source>
        <dbReference type="Proteomes" id="UP000320643"/>
    </source>
</evidence>
<dbReference type="InterPro" id="IPR052345">
    <property type="entry name" value="Rad_response_metalloprotease"/>
</dbReference>
<comment type="similarity">
    <text evidence="1">Belongs to the short-chain fatty acyl-CoA assimilation regulator (ScfR) family.</text>
</comment>
<dbReference type="RefSeq" id="WP_143372622.1">
    <property type="nucleotide sequence ID" value="NZ_VJVZ01000003.1"/>
</dbReference>
<reference evidence="3 4" key="1">
    <citation type="submission" date="2019-07" db="EMBL/GenBank/DDBJ databases">
        <title>Flavobacterium sp. nov., isolated from glacier ice.</title>
        <authorList>
            <person name="Liu Q."/>
            <person name="Xin Y.-H."/>
        </authorList>
    </citation>
    <scope>NUCLEOTIDE SEQUENCE [LARGE SCALE GENOMIC DNA]</scope>
    <source>
        <strain evidence="3 4">ZT4R6</strain>
    </source>
</reference>
<organism evidence="3 4">
    <name type="scientific">Flavobacterium zepuense</name>
    <dbReference type="NCBI Taxonomy" id="2593302"/>
    <lineage>
        <taxon>Bacteria</taxon>
        <taxon>Pseudomonadati</taxon>
        <taxon>Bacteroidota</taxon>
        <taxon>Flavobacteriia</taxon>
        <taxon>Flavobacteriales</taxon>
        <taxon>Flavobacteriaceae</taxon>
        <taxon>Flavobacterium</taxon>
    </lineage>
</organism>
<feature type="domain" description="HTH cro/C1-type" evidence="2">
    <location>
        <begin position="82"/>
        <end position="138"/>
    </location>
</feature>
<dbReference type="Pfam" id="PF01381">
    <property type="entry name" value="HTH_3"/>
    <property type="match status" value="1"/>
</dbReference>
<dbReference type="PANTHER" id="PTHR43236">
    <property type="entry name" value="ANTITOXIN HIGA1"/>
    <property type="match status" value="1"/>
</dbReference>
<dbReference type="InterPro" id="IPR001387">
    <property type="entry name" value="Cro/C1-type_HTH"/>
</dbReference>
<dbReference type="Gene3D" id="1.10.260.40">
    <property type="entry name" value="lambda repressor-like DNA-binding domains"/>
    <property type="match status" value="1"/>
</dbReference>
<dbReference type="AlphaFoldDB" id="A0A552V680"/>
<comment type="caution">
    <text evidence="3">The sequence shown here is derived from an EMBL/GenBank/DDBJ whole genome shotgun (WGS) entry which is preliminary data.</text>
</comment>
<sequence length="417" mass="47912">MITNDRQYKIVKSQVDDFKNALEGLSFTLPANVHPKLVEAHRNAIYSKLNELLDEVNEYEDLKDGKIIISEIDNIDQLPLALIRSRIANQLTQSELAERLGMKMQQIQRYESEKYSSASLKTLIRIADQLKLKLNADVQLKSTEAPEILDIKNYPFKQMFQRNWFGTFLGSYNDAVKQSPKLLAELFSAAGINNFKYSLTKKSIRTGSNLNEFALKAWYARVLLQAKNKEPDNVFHKDVINSSWLKSLAEISIEEDAPLKVAKYLDQSGIRFIIEPVLEGTFLDGAALLLDDLSPVIAMTLRHDRLDNFWFVLFHEIAHIVLHLNENLNAIFDDLDVKIDGIEHEADVYALNALIPDELWRKSLVRFNPSYETIINQSEMMNIHPALLAGRIRRETGKYYLFTDLIGQGEVRKHFEK</sequence>
<dbReference type="Pfam" id="PF06114">
    <property type="entry name" value="Peptidase_M78"/>
    <property type="match status" value="1"/>
</dbReference>
<dbReference type="PROSITE" id="PS50943">
    <property type="entry name" value="HTH_CROC1"/>
    <property type="match status" value="1"/>
</dbReference>
<dbReference type="SMART" id="SM00530">
    <property type="entry name" value="HTH_XRE"/>
    <property type="match status" value="1"/>
</dbReference>
<accession>A0A552V680</accession>
<evidence type="ECO:0000256" key="1">
    <source>
        <dbReference type="ARBA" id="ARBA00007227"/>
    </source>
</evidence>
<dbReference type="InterPro" id="IPR010982">
    <property type="entry name" value="Lambda_DNA-bd_dom_sf"/>
</dbReference>
<dbReference type="GO" id="GO:0003677">
    <property type="term" value="F:DNA binding"/>
    <property type="evidence" value="ECO:0007669"/>
    <property type="project" value="InterPro"/>
</dbReference>
<dbReference type="CDD" id="cd00093">
    <property type="entry name" value="HTH_XRE"/>
    <property type="match status" value="1"/>
</dbReference>
<dbReference type="SUPFAM" id="SSF47413">
    <property type="entry name" value="lambda repressor-like DNA-binding domains"/>
    <property type="match status" value="1"/>
</dbReference>
<dbReference type="OrthoDB" id="9796786at2"/>
<dbReference type="Proteomes" id="UP000320643">
    <property type="component" value="Unassembled WGS sequence"/>
</dbReference>
<keyword evidence="4" id="KW-1185">Reference proteome</keyword>
<name>A0A552V680_9FLAO</name>
<proteinExistence type="inferred from homology"/>
<gene>
    <name evidence="3" type="ORF">FMM05_06975</name>
</gene>